<evidence type="ECO:0000256" key="1">
    <source>
        <dbReference type="SAM" id="MobiDB-lite"/>
    </source>
</evidence>
<dbReference type="AlphaFoldDB" id="A0A6A9V134"/>
<dbReference type="EMBL" id="WPCU01000006">
    <property type="protein sequence ID" value="MVA76400.1"/>
    <property type="molecule type" value="Genomic_DNA"/>
</dbReference>
<dbReference type="InterPro" id="IPR036689">
    <property type="entry name" value="ESAT-6-like_sf"/>
</dbReference>
<keyword evidence="4" id="KW-1185">Reference proteome</keyword>
<dbReference type="RefSeq" id="WP_156609965.1">
    <property type="nucleotide sequence ID" value="NZ_WPCU01000006.1"/>
</dbReference>
<proteinExistence type="predicted"/>
<keyword evidence="2" id="KW-0472">Membrane</keyword>
<organism evidence="3 4">
    <name type="scientific">Auraticoccus cholistanensis</name>
    <dbReference type="NCBI Taxonomy" id="2656650"/>
    <lineage>
        <taxon>Bacteria</taxon>
        <taxon>Bacillati</taxon>
        <taxon>Actinomycetota</taxon>
        <taxon>Actinomycetes</taxon>
        <taxon>Propionibacteriales</taxon>
        <taxon>Propionibacteriaceae</taxon>
        <taxon>Auraticoccus</taxon>
    </lineage>
</organism>
<feature type="region of interest" description="Disordered" evidence="1">
    <location>
        <begin position="256"/>
        <end position="296"/>
    </location>
</feature>
<accession>A0A6A9V134</accession>
<gene>
    <name evidence="3" type="ORF">GC722_10245</name>
</gene>
<name>A0A6A9V134_9ACTN</name>
<evidence type="ECO:0000256" key="2">
    <source>
        <dbReference type="SAM" id="Phobius"/>
    </source>
</evidence>
<feature type="transmembrane region" description="Helical" evidence="2">
    <location>
        <begin position="132"/>
        <end position="157"/>
    </location>
</feature>
<evidence type="ECO:0000313" key="3">
    <source>
        <dbReference type="EMBL" id="MVA76400.1"/>
    </source>
</evidence>
<dbReference type="Gene3D" id="1.10.287.1060">
    <property type="entry name" value="ESAT-6-like"/>
    <property type="match status" value="1"/>
</dbReference>
<evidence type="ECO:0000313" key="4">
    <source>
        <dbReference type="Proteomes" id="UP000435304"/>
    </source>
</evidence>
<comment type="caution">
    <text evidence="3">The sequence shown here is derived from an EMBL/GenBank/DDBJ whole genome shotgun (WGS) entry which is preliminary data.</text>
</comment>
<sequence length="296" mass="30665">MTEYTNTLDQWYGSCPGPVQTVLQWPYQQISEILQWLTGEPNTIAAQCTTYATQGQTISGYATTIAEIKNSMTGWSGGARNAFDAKMDQLGGNFEQLGQAVGSTQEILVAAAETCVEASNMVIDIVKMVIEFLLTSLAVAMATAVFTFGASVAAWIASNLANGARALAQIMNGLAKVAQVLHKIAGLLEKLARAFTKVAEVLRNLKALLQALKQLQKGAGFGTKLYLRGLAAAASQPVVIGANGLIAGAEAATGRDLPNMPGGAGEGVDAAQSGAGAVGAGNRAQDAADRNRPPGH</sequence>
<dbReference type="Proteomes" id="UP000435304">
    <property type="component" value="Unassembled WGS sequence"/>
</dbReference>
<keyword evidence="2" id="KW-1133">Transmembrane helix</keyword>
<evidence type="ECO:0008006" key="5">
    <source>
        <dbReference type="Google" id="ProtNLM"/>
    </source>
</evidence>
<protein>
    <recommendedName>
        <fullName evidence="5">WXG100 family type VII secretion target</fullName>
    </recommendedName>
</protein>
<reference evidence="3 4" key="1">
    <citation type="submission" date="2019-12" db="EMBL/GenBank/DDBJ databases">
        <title>Auraticoccus cholistani sp. nov., an actinomycete isolated from soil of Cholistan desert.</title>
        <authorList>
            <person name="Cheema M.T."/>
        </authorList>
    </citation>
    <scope>NUCLEOTIDE SEQUENCE [LARGE SCALE GENOMIC DNA]</scope>
    <source>
        <strain evidence="3 4">F435</strain>
    </source>
</reference>
<dbReference type="SUPFAM" id="SSF140453">
    <property type="entry name" value="EsxAB dimer-like"/>
    <property type="match status" value="1"/>
</dbReference>
<feature type="compositionally biased region" description="Basic and acidic residues" evidence="1">
    <location>
        <begin position="286"/>
        <end position="296"/>
    </location>
</feature>
<keyword evidence="2" id="KW-0812">Transmembrane</keyword>